<evidence type="ECO:0000256" key="6">
    <source>
        <dbReference type="PROSITE-ProRule" id="PRU00094"/>
    </source>
</evidence>
<evidence type="ECO:0000256" key="3">
    <source>
        <dbReference type="ARBA" id="ARBA00022833"/>
    </source>
</evidence>
<reference evidence="9 10" key="1">
    <citation type="journal article" date="2011" name="J. Gen. Appl. Microbiol.">
        <title>Draft genome sequencing of the enigmatic basidiomycete Mixia osmundae.</title>
        <authorList>
            <person name="Nishida H."/>
            <person name="Nagatsuka Y."/>
            <person name="Sugiyama J."/>
        </authorList>
    </citation>
    <scope>NUCLEOTIDE SEQUENCE [LARGE SCALE GENOMIC DNA]</scope>
    <source>
        <strain evidence="10">CBS 9802 / IAM 14324 / JCM 22182 / KY 12970</strain>
    </source>
</reference>
<evidence type="ECO:0000259" key="8">
    <source>
        <dbReference type="PROSITE" id="PS50114"/>
    </source>
</evidence>
<dbReference type="PANTHER" id="PTHR47172">
    <property type="entry name" value="OS01G0976800 PROTEIN"/>
    <property type="match status" value="1"/>
</dbReference>
<keyword evidence="5" id="KW-0804">Transcription</keyword>
<dbReference type="InParanoid" id="G7DYC3"/>
<feature type="compositionally biased region" description="Low complexity" evidence="7">
    <location>
        <begin position="791"/>
        <end position="804"/>
    </location>
</feature>
<dbReference type="SUPFAM" id="SSF55785">
    <property type="entry name" value="PYP-like sensor domain (PAS domain)"/>
    <property type="match status" value="1"/>
</dbReference>
<feature type="domain" description="GATA-type" evidence="8">
    <location>
        <begin position="582"/>
        <end position="615"/>
    </location>
</feature>
<dbReference type="HOGENOM" id="CLU_337090_0_0_1"/>
<dbReference type="OMA" id="LVINWAA"/>
<dbReference type="Pfam" id="PF00320">
    <property type="entry name" value="GATA"/>
    <property type="match status" value="1"/>
</dbReference>
<dbReference type="PANTHER" id="PTHR47172:SF24">
    <property type="entry name" value="GATA ZINC FINGER DOMAIN-CONTAINING PROTEIN 14-RELATED"/>
    <property type="match status" value="1"/>
</dbReference>
<dbReference type="CDD" id="cd00202">
    <property type="entry name" value="ZnF_GATA"/>
    <property type="match status" value="1"/>
</dbReference>
<dbReference type="Gene3D" id="3.30.50.10">
    <property type="entry name" value="Erythroid Transcription Factor GATA-1, subunit A"/>
    <property type="match status" value="1"/>
</dbReference>
<evidence type="ECO:0000313" key="9">
    <source>
        <dbReference type="EMBL" id="GAA95583.1"/>
    </source>
</evidence>
<feature type="compositionally biased region" description="Low complexity" evidence="7">
    <location>
        <begin position="755"/>
        <end position="768"/>
    </location>
</feature>
<evidence type="ECO:0000256" key="2">
    <source>
        <dbReference type="ARBA" id="ARBA00022771"/>
    </source>
</evidence>
<dbReference type="InterPro" id="IPR035965">
    <property type="entry name" value="PAS-like_dom_sf"/>
</dbReference>
<feature type="region of interest" description="Disordered" evidence="7">
    <location>
        <begin position="634"/>
        <end position="845"/>
    </location>
</feature>
<sequence length="845" mass="91935">MEQAIPETSGLPVPDESDITEVHEVQDNAHSGAAETSEPYEQVNEAPSAPNVAEQPQTQSSGAELAAQADAPNGPELPGVSSALDADLSALDEPLQSVTTVSSNGQKLTELGAQRCYWCIMDADLRFQYLDPVLASHLDKEANLMVGRSLYEFIHPRELADAQRDFGEFLESKSLFGSATRCLFSRVPRLRQLLGCPEPPKAVDAHLYTYDEEYIPIQIVSSWIGPNTVLCFFHAVKDKDINSDNDEVERSSWSNWCGVEAIEPEKHYLTHSECSAIKTALDRNAASEVKRSLTETPKSVFQLLDSRSGNIILSYPPSEIPRPDNGGIHVLYDARQYAGLAIEAQNRSKTTSQEAKTSCSRRFKSRHSLAVNDGLALVDSVVIKYGNLSFAVFQAGPHYQARANMNPPLTADELLAPQNGFAADPRGTKRARSNEPTESGLPFDQPHWNAVPSVRADASSGGPHAHAQSAFVPAPEQFGHAPTYDASYQPYDPQRGPRPAPGAGMPYPSGAISPMPIGQHYQQYVANGIHGQPIFNAYRAPAPMQGRFEHYQGPPPPPGGPFPVAGRAPLPFPTARQRRAAQETAKVCTSCGTDKSPEWRKGPTGVKSLCNACGLRFSRAQARKAKRAQAAAAAASGGSAGATGGPGTVGGKGQPTSQAQAAYPHDARDGGDSDETPPGSAVDPPHLIGSVPRPSWSQPDTVRQGQSGQYLSRDPYEHRAYPDPYDQQRDPRDARDPRTFHEADRQPHYDPRGMQYVHQQQQYHPAHQQQREPHRYYDGPRAEHEGDPRIQQAARHAASSQAPSYVGANGSAMRATSSQRDQLETSYDPQNGQNPAWAQPQYAQR</sequence>
<dbReference type="eggNOG" id="KOG1601">
    <property type="taxonomic scope" value="Eukaryota"/>
</dbReference>
<feature type="region of interest" description="Disordered" evidence="7">
    <location>
        <begin position="419"/>
        <end position="511"/>
    </location>
</feature>
<dbReference type="GO" id="GO:0006355">
    <property type="term" value="P:regulation of DNA-templated transcription"/>
    <property type="evidence" value="ECO:0007669"/>
    <property type="project" value="InterPro"/>
</dbReference>
<dbReference type="GO" id="GO:0043565">
    <property type="term" value="F:sequence-specific DNA binding"/>
    <property type="evidence" value="ECO:0007669"/>
    <property type="project" value="InterPro"/>
</dbReference>
<feature type="compositionally biased region" description="Basic and acidic residues" evidence="7">
    <location>
        <begin position="714"/>
        <end position="751"/>
    </location>
</feature>
<keyword evidence="3" id="KW-0862">Zinc</keyword>
<keyword evidence="10" id="KW-1185">Reference proteome</keyword>
<evidence type="ECO:0000256" key="5">
    <source>
        <dbReference type="ARBA" id="ARBA00023163"/>
    </source>
</evidence>
<feature type="compositionally biased region" description="Polar residues" evidence="7">
    <location>
        <begin position="814"/>
        <end position="845"/>
    </location>
</feature>
<evidence type="ECO:0000313" key="10">
    <source>
        <dbReference type="Proteomes" id="UP000009131"/>
    </source>
</evidence>
<dbReference type="AlphaFoldDB" id="G7DYC3"/>
<dbReference type="PROSITE" id="PS00344">
    <property type="entry name" value="GATA_ZN_FINGER_1"/>
    <property type="match status" value="1"/>
</dbReference>
<dbReference type="STRING" id="764103.G7DYC3"/>
<accession>G7DYC3</accession>
<feature type="compositionally biased region" description="Polar residues" evidence="7">
    <location>
        <begin position="695"/>
        <end position="710"/>
    </location>
</feature>
<feature type="region of interest" description="Disordered" evidence="7">
    <location>
        <begin position="1"/>
        <end position="82"/>
    </location>
</feature>
<comment type="caution">
    <text evidence="9">The sequence shown here is derived from an EMBL/GenBank/DDBJ whole genome shotgun (WGS) entry which is preliminary data.</text>
</comment>
<keyword evidence="4" id="KW-0805">Transcription regulation</keyword>
<feature type="compositionally biased region" description="Gly residues" evidence="7">
    <location>
        <begin position="638"/>
        <end position="653"/>
    </location>
</feature>
<evidence type="ECO:0000256" key="1">
    <source>
        <dbReference type="ARBA" id="ARBA00022723"/>
    </source>
</evidence>
<dbReference type="PROSITE" id="PS50114">
    <property type="entry name" value="GATA_ZN_FINGER_2"/>
    <property type="match status" value="1"/>
</dbReference>
<name>G7DYC3_MIXOS</name>
<dbReference type="RefSeq" id="XP_014570085.1">
    <property type="nucleotide sequence ID" value="XM_014714599.1"/>
</dbReference>
<keyword evidence="1" id="KW-0479">Metal-binding</keyword>
<dbReference type="Gene3D" id="3.30.450.20">
    <property type="entry name" value="PAS domain"/>
    <property type="match status" value="1"/>
</dbReference>
<evidence type="ECO:0000256" key="7">
    <source>
        <dbReference type="SAM" id="MobiDB-lite"/>
    </source>
</evidence>
<dbReference type="GO" id="GO:0008270">
    <property type="term" value="F:zinc ion binding"/>
    <property type="evidence" value="ECO:0007669"/>
    <property type="project" value="UniProtKB-KW"/>
</dbReference>
<feature type="compositionally biased region" description="Basic and acidic residues" evidence="7">
    <location>
        <begin position="769"/>
        <end position="788"/>
    </location>
</feature>
<keyword evidence="2 6" id="KW-0863">Zinc-finger</keyword>
<dbReference type="Proteomes" id="UP000009131">
    <property type="component" value="Unassembled WGS sequence"/>
</dbReference>
<evidence type="ECO:0000256" key="4">
    <source>
        <dbReference type="ARBA" id="ARBA00023015"/>
    </source>
</evidence>
<gene>
    <name evidence="9" type="primary">Mo02239</name>
    <name evidence="9" type="ORF">E5Q_02239</name>
</gene>
<dbReference type="EMBL" id="BABT02000062">
    <property type="protein sequence ID" value="GAA95583.1"/>
    <property type="molecule type" value="Genomic_DNA"/>
</dbReference>
<proteinExistence type="predicted"/>
<reference evidence="9 10" key="2">
    <citation type="journal article" date="2012" name="Open Biol.">
        <title>Characteristics of nucleosomes and linker DNA regions on the genome of the basidiomycete Mixia osmundae revealed by mono- and dinucleosome mapping.</title>
        <authorList>
            <person name="Nishida H."/>
            <person name="Kondo S."/>
            <person name="Matsumoto T."/>
            <person name="Suzuki Y."/>
            <person name="Yoshikawa H."/>
            <person name="Taylor T.D."/>
            <person name="Sugiyama J."/>
        </authorList>
    </citation>
    <scope>NUCLEOTIDE SEQUENCE [LARGE SCALE GENOMIC DNA]</scope>
    <source>
        <strain evidence="10">CBS 9802 / IAM 14324 / JCM 22182 / KY 12970</strain>
    </source>
</reference>
<dbReference type="InterPro" id="IPR013088">
    <property type="entry name" value="Znf_NHR/GATA"/>
</dbReference>
<dbReference type="SMART" id="SM00401">
    <property type="entry name" value="ZnF_GATA"/>
    <property type="match status" value="1"/>
</dbReference>
<dbReference type="OrthoDB" id="2162994at2759"/>
<dbReference type="SUPFAM" id="SSF57716">
    <property type="entry name" value="Glucocorticoid receptor-like (DNA-binding domain)"/>
    <property type="match status" value="1"/>
</dbReference>
<protein>
    <recommendedName>
        <fullName evidence="8">GATA-type domain-containing protein</fullName>
    </recommendedName>
</protein>
<dbReference type="InterPro" id="IPR000679">
    <property type="entry name" value="Znf_GATA"/>
</dbReference>
<organism evidence="9 10">
    <name type="scientific">Mixia osmundae (strain CBS 9802 / IAM 14324 / JCM 22182 / KY 12970)</name>
    <dbReference type="NCBI Taxonomy" id="764103"/>
    <lineage>
        <taxon>Eukaryota</taxon>
        <taxon>Fungi</taxon>
        <taxon>Dikarya</taxon>
        <taxon>Basidiomycota</taxon>
        <taxon>Pucciniomycotina</taxon>
        <taxon>Mixiomycetes</taxon>
        <taxon>Mixiales</taxon>
        <taxon>Mixiaceae</taxon>
        <taxon>Mixia</taxon>
    </lineage>
</organism>